<feature type="chain" id="PRO_5039234701" evidence="1">
    <location>
        <begin position="22"/>
        <end position="58"/>
    </location>
</feature>
<evidence type="ECO:0000256" key="1">
    <source>
        <dbReference type="SAM" id="SignalP"/>
    </source>
</evidence>
<reference evidence="2" key="1">
    <citation type="journal article" date="2021" name="PeerJ">
        <title>Extensive microbial diversity within the chicken gut microbiome revealed by metagenomics and culture.</title>
        <authorList>
            <person name="Gilroy R."/>
            <person name="Ravi A."/>
            <person name="Getino M."/>
            <person name="Pursley I."/>
            <person name="Horton D.L."/>
            <person name="Alikhan N.F."/>
            <person name="Baker D."/>
            <person name="Gharbi K."/>
            <person name="Hall N."/>
            <person name="Watson M."/>
            <person name="Adriaenssens E.M."/>
            <person name="Foster-Nyarko E."/>
            <person name="Jarju S."/>
            <person name="Secka A."/>
            <person name="Antonio M."/>
            <person name="Oren A."/>
            <person name="Chaudhuri R.R."/>
            <person name="La Ragione R."/>
            <person name="Hildebrand F."/>
            <person name="Pallen M.J."/>
        </authorList>
    </citation>
    <scope>NUCLEOTIDE SEQUENCE</scope>
    <source>
        <strain evidence="2">ChiHjej13B12-752</strain>
    </source>
</reference>
<evidence type="ECO:0000313" key="2">
    <source>
        <dbReference type="EMBL" id="HIW11585.1"/>
    </source>
</evidence>
<reference evidence="2" key="2">
    <citation type="submission" date="2021-04" db="EMBL/GenBank/DDBJ databases">
        <authorList>
            <person name="Gilroy R."/>
        </authorList>
    </citation>
    <scope>NUCLEOTIDE SEQUENCE</scope>
    <source>
        <strain evidence="2">ChiHjej13B12-752</strain>
    </source>
</reference>
<feature type="signal peptide" evidence="1">
    <location>
        <begin position="1"/>
        <end position="21"/>
    </location>
</feature>
<dbReference type="AlphaFoldDB" id="A0A9D1TZB5"/>
<comment type="caution">
    <text evidence="2">The sequence shown here is derived from an EMBL/GenBank/DDBJ whole genome shotgun (WGS) entry which is preliminary data.</text>
</comment>
<dbReference type="EMBL" id="DXHR01000001">
    <property type="protein sequence ID" value="HIW11585.1"/>
    <property type="molecule type" value="Genomic_DNA"/>
</dbReference>
<gene>
    <name evidence="2" type="ORF">H9891_00250</name>
</gene>
<dbReference type="Proteomes" id="UP000823989">
    <property type="component" value="Unassembled WGS sequence"/>
</dbReference>
<keyword evidence="1" id="KW-0732">Signal</keyword>
<organism evidence="2 3">
    <name type="scientific">Candidatus Salinicoccus stercoripullorum</name>
    <dbReference type="NCBI Taxonomy" id="2838756"/>
    <lineage>
        <taxon>Bacteria</taxon>
        <taxon>Bacillati</taxon>
        <taxon>Bacillota</taxon>
        <taxon>Bacilli</taxon>
        <taxon>Bacillales</taxon>
        <taxon>Staphylococcaceae</taxon>
        <taxon>Salinicoccus</taxon>
    </lineage>
</organism>
<proteinExistence type="predicted"/>
<protein>
    <submittedName>
        <fullName evidence="2">Uncharacterized protein</fullName>
    </submittedName>
</protein>
<evidence type="ECO:0000313" key="3">
    <source>
        <dbReference type="Proteomes" id="UP000823989"/>
    </source>
</evidence>
<accession>A0A9D1TZB5</accession>
<sequence>MKKLISVLIVSLMLFGAVTFTSPETVEASIVKSDEPAYSVMNGGPYMSDGRPRPIDVY</sequence>
<name>A0A9D1TZB5_9STAP</name>